<dbReference type="InterPro" id="IPR006574">
    <property type="entry name" value="PRY"/>
</dbReference>
<dbReference type="Gene3D" id="2.60.120.920">
    <property type="match status" value="1"/>
</dbReference>
<dbReference type="Bgee" id="ENSACLG00000008161">
    <property type="expression patterns" value="Expressed in anal fin and 1 other cell type or tissue"/>
</dbReference>
<dbReference type="SMART" id="SM00589">
    <property type="entry name" value="PRY"/>
    <property type="match status" value="1"/>
</dbReference>
<dbReference type="GeneTree" id="ENSGT01030000234583"/>
<dbReference type="CDD" id="cd12893">
    <property type="entry name" value="SPRY_PRY_TRIM35"/>
    <property type="match status" value="1"/>
</dbReference>
<feature type="domain" description="B30.2/SPRY" evidence="1">
    <location>
        <begin position="67"/>
        <end position="254"/>
    </location>
</feature>
<dbReference type="InterPro" id="IPR050143">
    <property type="entry name" value="TRIM/RBCC"/>
</dbReference>
<sequence>MTSLKILSSCHAATAFVKKQKSQKMKVKIETLSRKIADLSGTIRATEREVRAEDISFLHNYKAAVKRVQQLSVLDVPQLDIISYTPVILDPNTAHPDLILSENLTSVRRARKQKVPENPERIYLYPSVLGSEGFNSDIHSWDAEVGDSPVWALGVFSRSANSEDKKCNLLKLVFCDGEYTANSSDGPPTVLSIRKRFQRIRVHLDWAKGKLSFSDPDTDTHIHTFRHTFTETQFPYFNSVNPHPLKISQRPLHVVIVPHLARLCHTAVCYIQQETILA</sequence>
<evidence type="ECO:0000313" key="3">
    <source>
        <dbReference type="Proteomes" id="UP000265100"/>
    </source>
</evidence>
<organism evidence="2 3">
    <name type="scientific">Astatotilapia calliptera</name>
    <name type="common">Eastern happy</name>
    <name type="synonym">Chromis callipterus</name>
    <dbReference type="NCBI Taxonomy" id="8154"/>
    <lineage>
        <taxon>Eukaryota</taxon>
        <taxon>Metazoa</taxon>
        <taxon>Chordata</taxon>
        <taxon>Craniata</taxon>
        <taxon>Vertebrata</taxon>
        <taxon>Euteleostomi</taxon>
        <taxon>Actinopterygii</taxon>
        <taxon>Neopterygii</taxon>
        <taxon>Teleostei</taxon>
        <taxon>Neoteleostei</taxon>
        <taxon>Acanthomorphata</taxon>
        <taxon>Ovalentaria</taxon>
        <taxon>Cichlomorphae</taxon>
        <taxon>Cichliformes</taxon>
        <taxon>Cichlidae</taxon>
        <taxon>African cichlids</taxon>
        <taxon>Pseudocrenilabrinae</taxon>
        <taxon>Haplochromini</taxon>
        <taxon>Astatotilapia</taxon>
    </lineage>
</organism>
<name>A0A3P8P4H7_ASTCA</name>
<dbReference type="Pfam" id="PF00622">
    <property type="entry name" value="SPRY"/>
    <property type="match status" value="1"/>
</dbReference>
<protein>
    <recommendedName>
        <fullName evidence="1">B30.2/SPRY domain-containing protein</fullName>
    </recommendedName>
</protein>
<accession>A0A3P8P4H7</accession>
<dbReference type="OMA" id="ISDAPFH"/>
<dbReference type="InterPro" id="IPR043136">
    <property type="entry name" value="B30.2/SPRY_sf"/>
</dbReference>
<reference evidence="2" key="2">
    <citation type="submission" date="2025-08" db="UniProtKB">
        <authorList>
            <consortium name="Ensembl"/>
        </authorList>
    </citation>
    <scope>IDENTIFICATION</scope>
</reference>
<keyword evidence="3" id="KW-1185">Reference proteome</keyword>
<dbReference type="PROSITE" id="PS50188">
    <property type="entry name" value="B302_SPRY"/>
    <property type="match status" value="1"/>
</dbReference>
<dbReference type="AlphaFoldDB" id="A0A3P8P4H7"/>
<dbReference type="Pfam" id="PF13765">
    <property type="entry name" value="PRY"/>
    <property type="match status" value="1"/>
</dbReference>
<dbReference type="InterPro" id="IPR003879">
    <property type="entry name" value="Butyrophylin_SPRY"/>
</dbReference>
<dbReference type="InterPro" id="IPR003877">
    <property type="entry name" value="SPRY_dom"/>
</dbReference>
<proteinExistence type="predicted"/>
<dbReference type="Proteomes" id="UP000265100">
    <property type="component" value="Chromosome 5"/>
</dbReference>
<reference evidence="2" key="3">
    <citation type="submission" date="2025-09" db="UniProtKB">
        <authorList>
            <consortium name="Ensembl"/>
        </authorList>
    </citation>
    <scope>IDENTIFICATION</scope>
</reference>
<dbReference type="PRINTS" id="PR01407">
    <property type="entry name" value="BUTYPHLNCDUF"/>
</dbReference>
<dbReference type="Ensembl" id="ENSACLT00000012211.2">
    <property type="protein sequence ID" value="ENSACLP00000011918.2"/>
    <property type="gene ID" value="ENSACLG00000008161.2"/>
</dbReference>
<dbReference type="InterPro" id="IPR013320">
    <property type="entry name" value="ConA-like_dom_sf"/>
</dbReference>
<evidence type="ECO:0000313" key="2">
    <source>
        <dbReference type="Ensembl" id="ENSACLP00000011918.2"/>
    </source>
</evidence>
<dbReference type="SUPFAM" id="SSF49899">
    <property type="entry name" value="Concanavalin A-like lectins/glucanases"/>
    <property type="match status" value="1"/>
</dbReference>
<dbReference type="InterPro" id="IPR001870">
    <property type="entry name" value="B30.2/SPRY"/>
</dbReference>
<evidence type="ECO:0000259" key="1">
    <source>
        <dbReference type="PROSITE" id="PS50188"/>
    </source>
</evidence>
<dbReference type="PANTHER" id="PTHR24103">
    <property type="entry name" value="E3 UBIQUITIN-PROTEIN LIGASE TRIM"/>
    <property type="match status" value="1"/>
</dbReference>
<reference evidence="2" key="1">
    <citation type="submission" date="2018-05" db="EMBL/GenBank/DDBJ databases">
        <authorList>
            <person name="Datahose"/>
        </authorList>
    </citation>
    <scope>NUCLEOTIDE SEQUENCE</scope>
</reference>